<keyword evidence="2" id="KW-1185">Reference proteome</keyword>
<protein>
    <recommendedName>
        <fullName evidence="3">Leucine rich repeat variant</fullName>
    </recommendedName>
</protein>
<comment type="caution">
    <text evidence="1">The sequence shown here is derived from an EMBL/GenBank/DDBJ whole genome shotgun (WGS) entry which is preliminary data.</text>
</comment>
<dbReference type="Gene3D" id="1.25.10.10">
    <property type="entry name" value="Leucine-rich Repeat Variant"/>
    <property type="match status" value="2"/>
</dbReference>
<evidence type="ECO:0000313" key="1">
    <source>
        <dbReference type="EMBL" id="NKE61623.1"/>
    </source>
</evidence>
<gene>
    <name evidence="1" type="ORF">FXN61_34645</name>
</gene>
<accession>A0ABX1FRI4</accession>
<organism evidence="1 2">
    <name type="scientific">Lentzea indica</name>
    <dbReference type="NCBI Taxonomy" id="2604800"/>
    <lineage>
        <taxon>Bacteria</taxon>
        <taxon>Bacillati</taxon>
        <taxon>Actinomycetota</taxon>
        <taxon>Actinomycetes</taxon>
        <taxon>Pseudonocardiales</taxon>
        <taxon>Pseudonocardiaceae</taxon>
        <taxon>Lentzea</taxon>
    </lineage>
</organism>
<evidence type="ECO:0008006" key="3">
    <source>
        <dbReference type="Google" id="ProtNLM"/>
    </source>
</evidence>
<dbReference type="EMBL" id="VSRL01000186">
    <property type="protein sequence ID" value="NKE61623.1"/>
    <property type="molecule type" value="Genomic_DNA"/>
</dbReference>
<dbReference type="Proteomes" id="UP001515943">
    <property type="component" value="Unassembled WGS sequence"/>
</dbReference>
<dbReference type="RefSeq" id="WP_167978266.1">
    <property type="nucleotide sequence ID" value="NZ_VSRL01000186.1"/>
</dbReference>
<sequence length="453" mass="48685">MNTVLDGLAENPALPAALLDRLAQVPRAGFSLAQRPDLTSSQVRALLALDDWTVTSALVSSGRVEPAEVQVSNPWVALAVASHPDVDAGLIRSLAVHPDVDIRMRLAERARSLPPDVMERLAHSDPRVAVELVVHHALPFSLAVELSRHPSIEVRQAVAGSPHTPPSVLVRLSAEDALARWLAGNPATPASIAASLVHRHDARYWLAARTDLPDHLYELIASGVEPGILTQLAVNPAVPVHVLRQLAGTRALRLALLKNPAIPLDLLEFVAETARVGQGPVPRVASASEAELRTLAASTTVQLRMLVALRADLPLDLVHQLVLDPDPDVGEAVVTHPLVTVDQLRELVERHGPRLYPRAARNPLCPPELLHHMALRAGSEETYRAIARHPHAWGETLLLCLEDAQARHLAACHPNLPVATIVRLLASEFTAGPAAANPSLPVHVMEELLSSAT</sequence>
<evidence type="ECO:0000313" key="2">
    <source>
        <dbReference type="Proteomes" id="UP001515943"/>
    </source>
</evidence>
<proteinExistence type="predicted"/>
<reference evidence="1 2" key="1">
    <citation type="submission" date="2019-08" db="EMBL/GenBank/DDBJ databases">
        <title>Lentzea from Indian Himalayas.</title>
        <authorList>
            <person name="Mandal S."/>
            <person name="Mallick Gupta A."/>
            <person name="Maiti P.K."/>
            <person name="Sarkar J."/>
            <person name="Mandal S."/>
        </authorList>
    </citation>
    <scope>NUCLEOTIDE SEQUENCE [LARGE SCALE GENOMIC DNA]</scope>
    <source>
        <strain evidence="1 2">PSKA42</strain>
    </source>
</reference>
<name>A0ABX1FRI4_9PSEU</name>
<dbReference type="InterPro" id="IPR011989">
    <property type="entry name" value="ARM-like"/>
</dbReference>